<feature type="domain" description="Bul1 C-terminal" evidence="4">
    <location>
        <begin position="767"/>
        <end position="901"/>
    </location>
</feature>
<evidence type="ECO:0000313" key="5">
    <source>
        <dbReference type="EMBL" id="WPK24256.1"/>
    </source>
</evidence>
<feature type="compositionally biased region" description="Low complexity" evidence="2">
    <location>
        <begin position="197"/>
        <end position="206"/>
    </location>
</feature>
<dbReference type="PANTHER" id="PTHR31904">
    <property type="entry name" value="BYPASS OF STOP CODON PROTEIN 5-RELATED"/>
    <property type="match status" value="1"/>
</dbReference>
<keyword evidence="1" id="KW-0175">Coiled coil</keyword>
<keyword evidence="6" id="KW-1185">Reference proteome</keyword>
<evidence type="ECO:0000256" key="1">
    <source>
        <dbReference type="SAM" id="Coils"/>
    </source>
</evidence>
<evidence type="ECO:0000256" key="2">
    <source>
        <dbReference type="SAM" id="MobiDB-lite"/>
    </source>
</evidence>
<dbReference type="Pfam" id="PF04426">
    <property type="entry name" value="Bul1_C"/>
    <property type="match status" value="1"/>
</dbReference>
<evidence type="ECO:0000259" key="4">
    <source>
        <dbReference type="Pfam" id="PF04426"/>
    </source>
</evidence>
<dbReference type="PANTHER" id="PTHR31904:SF1">
    <property type="entry name" value="BYPASS OF STOP CODON PROTEIN 5-RELATED"/>
    <property type="match status" value="1"/>
</dbReference>
<evidence type="ECO:0008006" key="7">
    <source>
        <dbReference type="Google" id="ProtNLM"/>
    </source>
</evidence>
<dbReference type="EMBL" id="CP138895">
    <property type="protein sequence ID" value="WPK24256.1"/>
    <property type="molecule type" value="Genomic_DNA"/>
</dbReference>
<dbReference type="GeneID" id="88172588"/>
<dbReference type="InterPro" id="IPR022794">
    <property type="entry name" value="Bul1_C"/>
</dbReference>
<reference evidence="5 6" key="1">
    <citation type="submission" date="2023-10" db="EMBL/GenBank/DDBJ databases">
        <title>Draft Genome Sequence of Candida saopaulonensis from a very Premature Infant with Sepsis.</title>
        <authorList>
            <person name="Ning Y."/>
            <person name="Dai R."/>
            <person name="Xiao M."/>
            <person name="Xu Y."/>
            <person name="Yan Q."/>
            <person name="Zhang L."/>
        </authorList>
    </citation>
    <scope>NUCLEOTIDE SEQUENCE [LARGE SCALE GENOMIC DNA]</scope>
    <source>
        <strain evidence="5 6">19XY460</strain>
    </source>
</reference>
<dbReference type="InterPro" id="IPR007519">
    <property type="entry name" value="Bul1_N"/>
</dbReference>
<gene>
    <name evidence="5" type="ORF">PUMCH_001523</name>
</gene>
<protein>
    <recommendedName>
        <fullName evidence="7">Ubiquitin ligase-binding protein BUL2</fullName>
    </recommendedName>
</protein>
<accession>A0AAX4H6X7</accession>
<dbReference type="RefSeq" id="XP_062876639.1">
    <property type="nucleotide sequence ID" value="XM_063020569.1"/>
</dbReference>
<evidence type="ECO:0000313" key="6">
    <source>
        <dbReference type="Proteomes" id="UP001338582"/>
    </source>
</evidence>
<dbReference type="InterPro" id="IPR039634">
    <property type="entry name" value="Bul1-like"/>
</dbReference>
<feature type="region of interest" description="Disordered" evidence="2">
    <location>
        <begin position="35"/>
        <end position="56"/>
    </location>
</feature>
<proteinExistence type="predicted"/>
<feature type="coiled-coil region" evidence="1">
    <location>
        <begin position="756"/>
        <end position="783"/>
    </location>
</feature>
<name>A0AAX4H6X7_9ASCO</name>
<dbReference type="Proteomes" id="UP001338582">
    <property type="component" value="Chromosome 2"/>
</dbReference>
<sequence>MPDANGLPSDPPTYDSVALSPAPIVSGLSSAELSRRPSSVNLAEKSKPKPKNVPYRPARHLQAQIDKLGEPLASLSPLSSGTKTEYFDILPLFQMFQSILKRNDFEFDEDNLGNPPIYTDASAEALSLLLPVPQSSGAEIDQLLHNASNPDLQLDDSDEYDDEVEGQYLFSDTASEEGLQLRSRSPRRRDAPPSAPPSRGASPPAAGHNAGHANIMTHESYGNSVLDNIDTLPHAKSSPLLIEIIVTKDIPVPHQLNALETKLKEYSCGDVVNGYVVITNNLDEDVDFGLFTVSLQGTIKMINATKDERGIMRTHSIVQKKVLKMYDLNASYNETAIPSSAGIEYEAFSRDQFDGCVMGLPDNRILKAKEKYKKFITFKFPDMLLDVVCPHGVMRHTMAPPSFGIDETAFYKRAATIETNKALGYGCLSSKGTPIKVTDYCFDNTSVSYSIRAEFIDKQHTEDQRLPVFTEDINDPKNKSKYIISKSAEFFLRLLPNVKSQVECYSRAYSLFGVETFDTVGIDGVLYGRLAKRETWHFIKRMNLTIEQEIQTALDKLEYSQDDLKRKHIAARPPLHHVSSKINLTVTPEFHDFLPEFKVREFEKNRILFTHRPVKVTGKKKKLLILASEKIGECILAVKVPNKLIPYGSPRLIQKYNSGRGESSNSLSAVSSRENGNFLLPVSSNNVMELYNRDDDTVIKHIELELWFKSTTEKATLPDISLVEFKVVAWSYKTDYPIPVSFDHDFFYTRADVSGAVIQHDDVENTKENLQQLKETINEYISFLRHSKTYILQNTFSYLKGVSKLGVKKDVLKDYFQTIPIQHNEAYNESVWKSQTFANQETLWMKKLSVPLVTINKNNVTLPPSFQSCLVGRLYSLQVKVKFKGHDEHHNFAVMDVPVIIG</sequence>
<organism evidence="5 6">
    <name type="scientific">Australozyma saopauloensis</name>
    <dbReference type="NCBI Taxonomy" id="291208"/>
    <lineage>
        <taxon>Eukaryota</taxon>
        <taxon>Fungi</taxon>
        <taxon>Dikarya</taxon>
        <taxon>Ascomycota</taxon>
        <taxon>Saccharomycotina</taxon>
        <taxon>Pichiomycetes</taxon>
        <taxon>Metschnikowiaceae</taxon>
        <taxon>Australozyma</taxon>
    </lineage>
</organism>
<evidence type="ECO:0000259" key="3">
    <source>
        <dbReference type="Pfam" id="PF04425"/>
    </source>
</evidence>
<feature type="domain" description="Bul1 N-terminal" evidence="3">
    <location>
        <begin position="78"/>
        <end position="569"/>
    </location>
</feature>
<dbReference type="Pfam" id="PF04425">
    <property type="entry name" value="Bul1_N"/>
    <property type="match status" value="1"/>
</dbReference>
<dbReference type="AlphaFoldDB" id="A0AAX4H6X7"/>
<dbReference type="KEGG" id="asau:88172588"/>
<feature type="region of interest" description="Disordered" evidence="2">
    <location>
        <begin position="171"/>
        <end position="212"/>
    </location>
</feature>